<accession>A0A2A5T1R8</accession>
<organism evidence="2 3">
    <name type="scientific">Candidatus Enterovibrio escicola</name>
    <dbReference type="NCBI Taxonomy" id="1927127"/>
    <lineage>
        <taxon>Bacteria</taxon>
        <taxon>Pseudomonadati</taxon>
        <taxon>Pseudomonadota</taxon>
        <taxon>Gammaproteobacteria</taxon>
        <taxon>Vibrionales</taxon>
        <taxon>Vibrionaceae</taxon>
        <taxon>Enterovibrio</taxon>
    </lineage>
</organism>
<keyword evidence="1" id="KW-1133">Transmembrane helix</keyword>
<geneLocation type="plasmid" evidence="3">
    <name>pmj3</name>
</geneLocation>
<dbReference type="RefSeq" id="WP_146678942.1">
    <property type="nucleotide sequence ID" value="NZ_CAWNJE010000003.1"/>
</dbReference>
<gene>
    <name evidence="2" type="ORF">BTN49_2303</name>
</gene>
<keyword evidence="1" id="KW-0472">Membrane</keyword>
<dbReference type="AlphaFoldDB" id="A0A2A5T1R8"/>
<reference evidence="3" key="1">
    <citation type="submission" date="2017-04" db="EMBL/GenBank/DDBJ databases">
        <title>Genome evolution of the luminous symbionts of deep sea anglerfish.</title>
        <authorList>
            <person name="Hendry T.A."/>
        </authorList>
    </citation>
    <scope>NUCLEOTIDE SEQUENCE [LARGE SCALE GENOMIC DNA]</scope>
    <source>
        <plasmid evidence="3">pmj3</plasmid>
    </source>
</reference>
<keyword evidence="1" id="KW-0812">Transmembrane</keyword>
<keyword evidence="2" id="KW-0614">Plasmid</keyword>
<evidence type="ECO:0000313" key="3">
    <source>
        <dbReference type="Proteomes" id="UP000219020"/>
    </source>
</evidence>
<sequence length="62" mass="7123">MKNNKDFVFFGYHLFKDGFFTALKRTWVISALVGTILVLLVMMLNLKEALKQFYGGCTAEEI</sequence>
<proteinExistence type="predicted"/>
<feature type="transmembrane region" description="Helical" evidence="1">
    <location>
        <begin position="27"/>
        <end position="46"/>
    </location>
</feature>
<dbReference type="Proteomes" id="UP000219020">
    <property type="component" value="Plasmid pMJ3"/>
</dbReference>
<dbReference type="GeneID" id="66950697"/>
<name>A0A2A5T1R8_9GAMM</name>
<evidence type="ECO:0000313" key="2">
    <source>
        <dbReference type="EMBL" id="PCS22109.1"/>
    </source>
</evidence>
<keyword evidence="3" id="KW-1185">Reference proteome</keyword>
<dbReference type="EMBL" id="NBYY01000026">
    <property type="protein sequence ID" value="PCS22109.1"/>
    <property type="molecule type" value="Genomic_DNA"/>
</dbReference>
<protein>
    <submittedName>
        <fullName evidence="2">Uncharacterized protein</fullName>
    </submittedName>
</protein>
<evidence type="ECO:0000256" key="1">
    <source>
        <dbReference type="SAM" id="Phobius"/>
    </source>
</evidence>
<comment type="caution">
    <text evidence="2">The sequence shown here is derived from an EMBL/GenBank/DDBJ whole genome shotgun (WGS) entry which is preliminary data.</text>
</comment>